<gene>
    <name evidence="1" type="ORF">Q2T42_29985</name>
</gene>
<name>A0AA96WV06_LEPBY</name>
<proteinExistence type="predicted"/>
<sequence length="62" mass="7025">MGASLPGLRSTLLNDRVFYQPQFPLYSHVARSCIEVCQACVTECEQHLMFEAKRTLGFSRTS</sequence>
<dbReference type="RefSeq" id="WP_268183585.1">
    <property type="nucleotide sequence ID" value="NZ_CP130144.1"/>
</dbReference>
<reference evidence="1" key="1">
    <citation type="journal article" date="2023" name="Plants (Basel)">
        <title>Genomic Analysis of Leptolyngbya boryana CZ1 Reveals Efficient Carbon Fixation Modules.</title>
        <authorList>
            <person name="Bai X."/>
            <person name="Wang H."/>
            <person name="Cheng W."/>
            <person name="Wang J."/>
            <person name="Ma M."/>
            <person name="Hu H."/>
            <person name="Song Z."/>
            <person name="Ma H."/>
            <person name="Fan Y."/>
            <person name="Du C."/>
            <person name="Xu J."/>
        </authorList>
    </citation>
    <scope>NUCLEOTIDE SEQUENCE</scope>
    <source>
        <strain evidence="1">CZ1</strain>
    </source>
</reference>
<reference evidence="1" key="2">
    <citation type="submission" date="2023-07" db="EMBL/GenBank/DDBJ databases">
        <authorList>
            <person name="Bai X.-H."/>
            <person name="Wang H.-H."/>
            <person name="Wang J."/>
            <person name="Ma M.-Y."/>
            <person name="Hu H.-H."/>
            <person name="Song Z.-L."/>
            <person name="Ma H.-G."/>
            <person name="Fan Y."/>
            <person name="Du C.-Y."/>
            <person name="Xu J.-C."/>
        </authorList>
    </citation>
    <scope>NUCLEOTIDE SEQUENCE</scope>
    <source>
        <strain evidence="1">CZ1</strain>
    </source>
</reference>
<evidence type="ECO:0000313" key="1">
    <source>
        <dbReference type="EMBL" id="WNZ46022.1"/>
    </source>
</evidence>
<protein>
    <submittedName>
        <fullName evidence="1">Uncharacterized protein</fullName>
    </submittedName>
</protein>
<dbReference type="EMBL" id="CP130144">
    <property type="protein sequence ID" value="WNZ46022.1"/>
    <property type="molecule type" value="Genomic_DNA"/>
</dbReference>
<dbReference type="AlphaFoldDB" id="A0AA96WV06"/>
<accession>A0AA96WV06</accession>
<organism evidence="1">
    <name type="scientific">Leptolyngbya boryana CZ1</name>
    <dbReference type="NCBI Taxonomy" id="3060204"/>
    <lineage>
        <taxon>Bacteria</taxon>
        <taxon>Bacillati</taxon>
        <taxon>Cyanobacteriota</taxon>
        <taxon>Cyanophyceae</taxon>
        <taxon>Leptolyngbyales</taxon>
        <taxon>Leptolyngbyaceae</taxon>
        <taxon>Leptolyngbya group</taxon>
        <taxon>Leptolyngbya</taxon>
    </lineage>
</organism>